<dbReference type="Pfam" id="PF22124">
    <property type="entry name" value="Glyco_hydro_95_cat"/>
    <property type="match status" value="1"/>
</dbReference>
<evidence type="ECO:0000313" key="5">
    <source>
        <dbReference type="Proteomes" id="UP000262954"/>
    </source>
</evidence>
<reference evidence="4 5" key="1">
    <citation type="journal article" date="2018" name="Nat. Biotechnol.">
        <title>A standardized bacterial taxonomy based on genome phylogeny substantially revises the tree of life.</title>
        <authorList>
            <person name="Parks D.H."/>
            <person name="Chuvochina M."/>
            <person name="Waite D.W."/>
            <person name="Rinke C."/>
            <person name="Skarshewski A."/>
            <person name="Chaumeil P.A."/>
            <person name="Hugenholtz P."/>
        </authorList>
    </citation>
    <scope>NUCLEOTIDE SEQUENCE [LARGE SCALE GENOMIC DNA]</scope>
    <source>
        <strain evidence="4">UBA11482</strain>
    </source>
</reference>
<dbReference type="Pfam" id="PF14498">
    <property type="entry name" value="Glyco_hyd_65N_2"/>
    <property type="match status" value="2"/>
</dbReference>
<evidence type="ECO:0008006" key="6">
    <source>
        <dbReference type="Google" id="ProtNLM"/>
    </source>
</evidence>
<dbReference type="Gene3D" id="2.70.98.50">
    <property type="entry name" value="putative glycoside hydrolase family protein from bacillus halodurans"/>
    <property type="match status" value="1"/>
</dbReference>
<dbReference type="Pfam" id="PF21307">
    <property type="entry name" value="Glyco_hydro_95_C"/>
    <property type="match status" value="1"/>
</dbReference>
<dbReference type="AlphaFoldDB" id="A0A354M118"/>
<organism evidence="4 5">
    <name type="scientific">Coprobacter fastidiosus</name>
    <dbReference type="NCBI Taxonomy" id="1099853"/>
    <lineage>
        <taxon>Bacteria</taxon>
        <taxon>Pseudomonadati</taxon>
        <taxon>Bacteroidota</taxon>
        <taxon>Bacteroidia</taxon>
        <taxon>Bacteroidales</taxon>
        <taxon>Barnesiellaceae</taxon>
        <taxon>Coprobacter</taxon>
    </lineage>
</organism>
<evidence type="ECO:0000313" key="4">
    <source>
        <dbReference type="EMBL" id="HBJ08207.1"/>
    </source>
</evidence>
<dbReference type="GO" id="GO:0005975">
    <property type="term" value="P:carbohydrate metabolic process"/>
    <property type="evidence" value="ECO:0007669"/>
    <property type="project" value="InterPro"/>
</dbReference>
<dbReference type="InterPro" id="IPR049053">
    <property type="entry name" value="AFCA-like_C"/>
</dbReference>
<sequence>MKFIYKMRGISRIYWGILLIFLCPWKTDAASFSGFRQPEMKAVYNKPAKVWESEALPIGNGYMGAMIFGDVYRDIIQVNEHSLWSGGPGENPDYNGGHLRTPTENKANLQKVRKVLQQKMNEFSKNDAAHFDSAGKLITKNYGDENRDGIKPLIESLRGTKNNFGSYQTLGNIEIAYNSLVIPDVIRFDSDCDNINNYDQRIDKLFDANNNTKWYADKGFQGKFPCYIAWEYGTKLRVKSYSLTSGNDVPGRDPVSWNFYGSNDGKRYELLDKQSNVTFEKRKEVLKFPLKKEANYKFFKLEITKVAADNTITPPQLSDIELEYEQLYEPLEPYSDYVRMLDIDNAVHSVIYKENGTTFTRECFMSYPDNVMVMRLKADKGGCISRTFGITSPQPKKRIFASGNTLTMTGQPALHKENGLKFAQQVKVLNKGGYLEVIDNKKIRVKDADEVILLMSAATNYQQSMDEKFDYFSDEDPLTTVKRTLMAAESKTYEDLLSSHKKDYKALYDRMSLNLGNITGMPTKTTDILLKDFYKGNTVEENLYTEMLYYQFGRYLLIASSRENSLPANLQGVWGERLSNPWNADYHTNINVQMNYWPAQQTNLSPCHIPLISYINSLVPRGRITARHYYCKPDGGDVRGWVTHHENNIWGNTAPGTSYEAFYFPAGAAWMCQDIWEYYQFNCDKKFLEQNYNTLLGAALFWVDNLWTDERDGTLVANPSHSPEHGEYSLGCSTVQAMIAEIFDIVIKASEDLGKDTKEVAEIKVAKSKLAGPQIGLGGQFMEWKDEVTRDITGDGQHRHVNHLFWLHPGSQIVAGRSVREDKYVEAMKKTLETRGDGGTGWSKAWKINFWARLRDGNRAHKLLKEALTLTYTGNPANIGGVYQNLFDTHPPFQIDGNFGATSGIAEMLLQSQGGYIELLPAIPDDWANGTFEGLKARGNFEIDAEWKNGVLVTAELTSNSGKECVIKYPDAKDLIVKSKNGDTVAKKVIDNDKISFITTAGAVYEICR</sequence>
<dbReference type="GO" id="GO:0004560">
    <property type="term" value="F:alpha-L-fucosidase activity"/>
    <property type="evidence" value="ECO:0007669"/>
    <property type="project" value="TreeGrafter"/>
</dbReference>
<proteinExistence type="predicted"/>
<feature type="domain" description="Glycosyl hydrolase family 95 N-terminal" evidence="1">
    <location>
        <begin position="317"/>
        <end position="463"/>
    </location>
</feature>
<dbReference type="InterPro" id="IPR008979">
    <property type="entry name" value="Galactose-bd-like_sf"/>
</dbReference>
<gene>
    <name evidence="4" type="ORF">DDY73_04320</name>
</gene>
<dbReference type="Gene3D" id="1.50.10.10">
    <property type="match status" value="1"/>
</dbReference>
<evidence type="ECO:0000259" key="1">
    <source>
        <dbReference type="Pfam" id="PF14498"/>
    </source>
</evidence>
<name>A0A354M118_9BACT</name>
<dbReference type="InterPro" id="IPR008928">
    <property type="entry name" value="6-hairpin_glycosidase_sf"/>
</dbReference>
<dbReference type="InterPro" id="IPR012341">
    <property type="entry name" value="6hp_glycosidase-like_sf"/>
</dbReference>
<accession>A0A354M118</accession>
<dbReference type="Gene3D" id="2.60.120.260">
    <property type="entry name" value="Galactose-binding domain-like"/>
    <property type="match status" value="1"/>
</dbReference>
<dbReference type="Proteomes" id="UP000262954">
    <property type="component" value="Unassembled WGS sequence"/>
</dbReference>
<evidence type="ECO:0000259" key="2">
    <source>
        <dbReference type="Pfam" id="PF21307"/>
    </source>
</evidence>
<feature type="domain" description="Glycosyl hydrolase family 95 catalytic" evidence="3">
    <location>
        <begin position="492"/>
        <end position="909"/>
    </location>
</feature>
<dbReference type="EMBL" id="DNWC01000056">
    <property type="protein sequence ID" value="HBJ08207.1"/>
    <property type="molecule type" value="Genomic_DNA"/>
</dbReference>
<evidence type="ECO:0000259" key="3">
    <source>
        <dbReference type="Pfam" id="PF22124"/>
    </source>
</evidence>
<dbReference type="SUPFAM" id="SSF48208">
    <property type="entry name" value="Six-hairpin glycosidases"/>
    <property type="match status" value="1"/>
</dbReference>
<feature type="domain" description="Alpha fucosidase A-like C-terminal" evidence="2">
    <location>
        <begin position="911"/>
        <end position="1007"/>
    </location>
</feature>
<dbReference type="PANTHER" id="PTHR31084:SF19">
    <property type="entry name" value="GLYCOSYL HYDROLASE FAMILY 95 N-TERMINAL DOMAIN-CONTAINING PROTEIN"/>
    <property type="match status" value="1"/>
</dbReference>
<feature type="domain" description="Glycosyl hydrolase family 95 N-terminal" evidence="1">
    <location>
        <begin position="44"/>
        <end position="176"/>
    </location>
</feature>
<dbReference type="PANTHER" id="PTHR31084">
    <property type="entry name" value="ALPHA-L-FUCOSIDASE 2"/>
    <property type="match status" value="1"/>
</dbReference>
<comment type="caution">
    <text evidence="4">The sequence shown here is derived from an EMBL/GenBank/DDBJ whole genome shotgun (WGS) entry which is preliminary data.</text>
</comment>
<dbReference type="InterPro" id="IPR027414">
    <property type="entry name" value="GH95_N_dom"/>
</dbReference>
<protein>
    <recommendedName>
        <fullName evidence="6">Glycoside hydrolase family 95 protein</fullName>
    </recommendedName>
</protein>
<dbReference type="SUPFAM" id="SSF49785">
    <property type="entry name" value="Galactose-binding domain-like"/>
    <property type="match status" value="1"/>
</dbReference>
<dbReference type="InterPro" id="IPR054363">
    <property type="entry name" value="GH95_cat"/>
</dbReference>